<feature type="transmembrane region" description="Helical" evidence="2">
    <location>
        <begin position="27"/>
        <end position="46"/>
    </location>
</feature>
<evidence type="ECO:0000313" key="5">
    <source>
        <dbReference type="Proteomes" id="UP000254101"/>
    </source>
</evidence>
<gene>
    <name evidence="4" type="ORF">DL238_06200</name>
</gene>
<feature type="domain" description="YdbS-like PH" evidence="3">
    <location>
        <begin position="75"/>
        <end position="147"/>
    </location>
</feature>
<keyword evidence="2" id="KW-1133">Transmembrane helix</keyword>
<keyword evidence="2" id="KW-0812">Transmembrane</keyword>
<keyword evidence="5" id="KW-1185">Reference proteome</keyword>
<organism evidence="4 5">
    <name type="scientific">Alteriqipengyuania lutimaris</name>
    <dbReference type="NCBI Taxonomy" id="1538146"/>
    <lineage>
        <taxon>Bacteria</taxon>
        <taxon>Pseudomonadati</taxon>
        <taxon>Pseudomonadota</taxon>
        <taxon>Alphaproteobacteria</taxon>
        <taxon>Sphingomonadales</taxon>
        <taxon>Erythrobacteraceae</taxon>
        <taxon>Alteriqipengyuania</taxon>
    </lineage>
</organism>
<name>A0A395LPD3_9SPHN</name>
<comment type="caution">
    <text evidence="4">The sequence shown here is derived from an EMBL/GenBank/DDBJ whole genome shotgun (WGS) entry which is preliminary data.</text>
</comment>
<proteinExistence type="predicted"/>
<feature type="transmembrane region" description="Helical" evidence="2">
    <location>
        <begin position="52"/>
        <end position="74"/>
    </location>
</feature>
<evidence type="ECO:0000256" key="2">
    <source>
        <dbReference type="SAM" id="Phobius"/>
    </source>
</evidence>
<dbReference type="AlphaFoldDB" id="A0A395LPD3"/>
<sequence length="201" mass="21554">MLWNPQRDETLLWQGKPDALVLARTAFRARIVAGYFLALTALALVFGGGTGAIFMLLAGLATLAILHGLAYLSARTTTYLLTDRRVILHIGMAIEKTINLPLRQIGAAHLSDKGGGYGEIALEPAAEHTLGYALLWPHARPWRYAHPQPMLRAVPAASPVAEKLARAVAAHQAIERGELPARTPQPAKPRVEGAPVEGALA</sequence>
<reference evidence="4 5" key="1">
    <citation type="submission" date="2018-07" db="EMBL/GenBank/DDBJ databases">
        <title>Erythrobacter nanhaiensis sp. nov., a novel member of the genus Erythrobacter isolated from the South China Sea.</title>
        <authorList>
            <person name="Chen X."/>
            <person name="Liu J."/>
        </authorList>
    </citation>
    <scope>NUCLEOTIDE SEQUENCE [LARGE SCALE GENOMIC DNA]</scope>
    <source>
        <strain evidence="4 5">S-5</strain>
    </source>
</reference>
<dbReference type="NCBIfam" id="NF040894">
    <property type="entry name" value="puhB_PGC"/>
    <property type="match status" value="1"/>
</dbReference>
<dbReference type="Proteomes" id="UP000254101">
    <property type="component" value="Unassembled WGS sequence"/>
</dbReference>
<feature type="region of interest" description="Disordered" evidence="1">
    <location>
        <begin position="175"/>
        <end position="201"/>
    </location>
</feature>
<dbReference type="Pfam" id="PF03703">
    <property type="entry name" value="bPH_2"/>
    <property type="match status" value="1"/>
</dbReference>
<evidence type="ECO:0000259" key="3">
    <source>
        <dbReference type="Pfam" id="PF03703"/>
    </source>
</evidence>
<accession>A0A395LPD3</accession>
<evidence type="ECO:0000313" key="4">
    <source>
        <dbReference type="EMBL" id="RDS78569.1"/>
    </source>
</evidence>
<dbReference type="InterPro" id="IPR005182">
    <property type="entry name" value="YdbS-like_PH"/>
</dbReference>
<dbReference type="EMBL" id="QRBB01000001">
    <property type="protein sequence ID" value="RDS78569.1"/>
    <property type="molecule type" value="Genomic_DNA"/>
</dbReference>
<keyword evidence="2" id="KW-0472">Membrane</keyword>
<dbReference type="OrthoDB" id="7345733at2"/>
<evidence type="ECO:0000256" key="1">
    <source>
        <dbReference type="SAM" id="MobiDB-lite"/>
    </source>
</evidence>
<protein>
    <submittedName>
        <fullName evidence="4">PH domain-containing protein</fullName>
    </submittedName>
</protein>
<dbReference type="InterPro" id="IPR054839">
    <property type="entry name" value="puhB_PGC"/>
</dbReference>